<evidence type="ECO:0000259" key="2">
    <source>
        <dbReference type="PROSITE" id="PS50263"/>
    </source>
</evidence>
<proteinExistence type="predicted"/>
<dbReference type="Gene3D" id="3.60.110.10">
    <property type="entry name" value="Carbon-nitrogen hydrolase"/>
    <property type="match status" value="1"/>
</dbReference>
<dbReference type="PANTHER" id="PTHR43674:SF2">
    <property type="entry name" value="BETA-UREIDOPROPIONASE"/>
    <property type="match status" value="1"/>
</dbReference>
<name>A0ABS2WPY3_9BACT</name>
<gene>
    <name evidence="3" type="ORF">JWV37_02720</name>
</gene>
<dbReference type="PROSITE" id="PS50263">
    <property type="entry name" value="CN_HYDROLASE"/>
    <property type="match status" value="1"/>
</dbReference>
<organism evidence="3 4">
    <name type="scientific">Sulfurospirillum tamanense</name>
    <dbReference type="NCBI Taxonomy" id="2813362"/>
    <lineage>
        <taxon>Bacteria</taxon>
        <taxon>Pseudomonadati</taxon>
        <taxon>Campylobacterota</taxon>
        <taxon>Epsilonproteobacteria</taxon>
        <taxon>Campylobacterales</taxon>
        <taxon>Sulfurospirillaceae</taxon>
        <taxon>Sulfurospirillum</taxon>
    </lineage>
</organism>
<dbReference type="Pfam" id="PF00795">
    <property type="entry name" value="CN_hydrolase"/>
    <property type="match status" value="1"/>
</dbReference>
<dbReference type="InterPro" id="IPR050345">
    <property type="entry name" value="Aliph_Amidase/BUP"/>
</dbReference>
<reference evidence="3 4" key="2">
    <citation type="submission" date="2021-02" db="EMBL/GenBank/DDBJ databases">
        <title>Sulfurospirillum tamanensis sp. nov.</title>
        <authorList>
            <person name="Frolova A."/>
            <person name="Merkel A."/>
            <person name="Slobodkin A."/>
        </authorList>
    </citation>
    <scope>NUCLEOTIDE SEQUENCE [LARGE SCALE GENOMIC DNA]</scope>
    <source>
        <strain evidence="3 4">T05b</strain>
    </source>
</reference>
<evidence type="ECO:0000313" key="4">
    <source>
        <dbReference type="Proteomes" id="UP000703590"/>
    </source>
</evidence>
<accession>A0ABS2WPY3</accession>
<evidence type="ECO:0000313" key="3">
    <source>
        <dbReference type="EMBL" id="MBN2963681.1"/>
    </source>
</evidence>
<dbReference type="SUPFAM" id="SSF56317">
    <property type="entry name" value="Carbon-nitrogen hydrolase"/>
    <property type="match status" value="1"/>
</dbReference>
<reference evidence="3 4" key="3">
    <citation type="submission" date="2021-02" db="EMBL/GenBank/DDBJ databases">
        <authorList>
            <person name="Merkel A.Y."/>
        </authorList>
    </citation>
    <scope>NUCLEOTIDE SEQUENCE [LARGE SCALE GENOMIC DNA]</scope>
    <source>
        <strain evidence="3 4">T05b</strain>
    </source>
</reference>
<dbReference type="InterPro" id="IPR036526">
    <property type="entry name" value="C-N_Hydrolase_sf"/>
</dbReference>
<keyword evidence="1" id="KW-0378">Hydrolase</keyword>
<feature type="domain" description="CN hydrolase" evidence="2">
    <location>
        <begin position="1"/>
        <end position="239"/>
    </location>
</feature>
<protein>
    <submittedName>
        <fullName evidence="3">Nitrilase</fullName>
    </submittedName>
</protein>
<dbReference type="RefSeq" id="WP_205458116.1">
    <property type="nucleotide sequence ID" value="NZ_JAFHKK010000003.1"/>
</dbReference>
<dbReference type="Proteomes" id="UP000703590">
    <property type="component" value="Unassembled WGS sequence"/>
</dbReference>
<dbReference type="PANTHER" id="PTHR43674">
    <property type="entry name" value="NITRILASE C965.09-RELATED"/>
    <property type="match status" value="1"/>
</dbReference>
<keyword evidence="4" id="KW-1185">Reference proteome</keyword>
<comment type="caution">
    <text evidence="3">The sequence shown here is derived from an EMBL/GenBank/DDBJ whole genome shotgun (WGS) entry which is preliminary data.</text>
</comment>
<reference evidence="4" key="1">
    <citation type="submission" date="2021-02" db="EMBL/GenBank/DDBJ databases">
        <title>Sulfurospirillum tamanensis sp. nov.</title>
        <authorList>
            <person name="Merkel A.Y."/>
        </authorList>
    </citation>
    <scope>NUCLEOTIDE SEQUENCE [LARGE SCALE GENOMIC DNA]</scope>
    <source>
        <strain evidence="4">T05b</strain>
    </source>
</reference>
<dbReference type="EMBL" id="JAFHKK010000003">
    <property type="protein sequence ID" value="MBN2963681.1"/>
    <property type="molecule type" value="Genomic_DNA"/>
</dbReference>
<dbReference type="InterPro" id="IPR003010">
    <property type="entry name" value="C-N_Hydrolase"/>
</dbReference>
<evidence type="ECO:0000256" key="1">
    <source>
        <dbReference type="ARBA" id="ARBA00022801"/>
    </source>
</evidence>
<sequence>MTVALAQIAPMLSRENEALHVALVRTHEHACDVLVFPELSLNGYMLKDAIFEDAYTHEELLKLPFVGAACDVVFGCALKENHKIYNAAIYAKSTGEITVYKKSTLPNYGLFQEARFFFKGEGIIPFETPLGRTVMAVCEDLFDVSFVASVAKANPDAVLVLSNSPARGFGEELTIEKTWETLLGACAIYCKAHVVFVNRVGFEDGLGFWGGSCVLAPTGALVAKAPLFTPECLHVKLNPSLGAVQKYHLRYT</sequence>